<sequence length="225" mass="24500">MSDFKMIVLASSSPRRQELIRAFGLPFEVKVSNVDETTEPGLPPADIVESLALRKAEAVFQTLEPSRQNDSVVVGSDTIVVLEGEVLGKPRDEADAFRMLSGLQGRSHYVYTGLACIGKPFPELASIEESRIPMGTTGGYRVRGSGTVGHTVTKVTFRPLTEAEIRGYIRTGEPMDKAGAYGVQGIGSVMIERMEGDFYSVMGLPLNLLYMMLAVFGLHPLLSDR</sequence>
<dbReference type="NCBIfam" id="TIGR00172">
    <property type="entry name" value="maf"/>
    <property type="match status" value="1"/>
</dbReference>
<dbReference type="GO" id="GO:0016787">
    <property type="term" value="F:hydrolase activity"/>
    <property type="evidence" value="ECO:0007669"/>
    <property type="project" value="UniProtKB-KW"/>
</dbReference>
<dbReference type="EMBL" id="JBHLWN010000031">
    <property type="protein sequence ID" value="MFC0212602.1"/>
    <property type="molecule type" value="Genomic_DNA"/>
</dbReference>
<dbReference type="InterPro" id="IPR029001">
    <property type="entry name" value="ITPase-like_fam"/>
</dbReference>
<dbReference type="HAMAP" id="MF_00528">
    <property type="entry name" value="Maf"/>
    <property type="match status" value="1"/>
</dbReference>
<evidence type="ECO:0000256" key="2">
    <source>
        <dbReference type="ARBA" id="ARBA00022801"/>
    </source>
</evidence>
<feature type="site" description="Important for substrate specificity" evidence="3">
    <location>
        <position position="78"/>
    </location>
</feature>
<keyword evidence="4" id="KW-0472">Membrane</keyword>
<evidence type="ECO:0000256" key="4">
    <source>
        <dbReference type="SAM" id="Phobius"/>
    </source>
</evidence>
<feature type="site" description="Important for substrate specificity" evidence="3">
    <location>
        <position position="184"/>
    </location>
</feature>
<dbReference type="RefSeq" id="WP_377469794.1">
    <property type="nucleotide sequence ID" value="NZ_JBHLWN010000031.1"/>
</dbReference>
<comment type="subcellular location">
    <subcellularLocation>
        <location evidence="3">Cytoplasm</location>
    </subcellularLocation>
</comment>
<dbReference type="PIRSF" id="PIRSF006305">
    <property type="entry name" value="Maf"/>
    <property type="match status" value="1"/>
</dbReference>
<gene>
    <name evidence="5" type="ORF">ACFFK0_09010</name>
</gene>
<dbReference type="SUPFAM" id="SSF52972">
    <property type="entry name" value="ITPase-like"/>
    <property type="match status" value="1"/>
</dbReference>
<keyword evidence="3" id="KW-0963">Cytoplasm</keyword>
<feature type="site" description="Important for substrate specificity" evidence="3">
    <location>
        <position position="15"/>
    </location>
</feature>
<comment type="catalytic activity">
    <reaction evidence="3">
        <text>UTP + H2O = UMP + diphosphate + H(+)</text>
        <dbReference type="Rhea" id="RHEA:29395"/>
        <dbReference type="ChEBI" id="CHEBI:15377"/>
        <dbReference type="ChEBI" id="CHEBI:15378"/>
        <dbReference type="ChEBI" id="CHEBI:33019"/>
        <dbReference type="ChEBI" id="CHEBI:46398"/>
        <dbReference type="ChEBI" id="CHEBI:57865"/>
        <dbReference type="EC" id="3.6.1.9"/>
    </reaction>
</comment>
<keyword evidence="4" id="KW-1133">Transmembrane helix</keyword>
<dbReference type="Proteomes" id="UP001589776">
    <property type="component" value="Unassembled WGS sequence"/>
</dbReference>
<comment type="catalytic activity">
    <reaction evidence="3">
        <text>dTTP + H2O = dTMP + diphosphate + H(+)</text>
        <dbReference type="Rhea" id="RHEA:28534"/>
        <dbReference type="ChEBI" id="CHEBI:15377"/>
        <dbReference type="ChEBI" id="CHEBI:15378"/>
        <dbReference type="ChEBI" id="CHEBI:33019"/>
        <dbReference type="ChEBI" id="CHEBI:37568"/>
        <dbReference type="ChEBI" id="CHEBI:63528"/>
        <dbReference type="EC" id="3.6.1.9"/>
    </reaction>
</comment>
<keyword evidence="6" id="KW-1185">Reference proteome</keyword>
<comment type="caution">
    <text evidence="3">Lacks conserved residue(s) required for the propagation of feature annotation.</text>
</comment>
<accession>A0ABV6DJ02</accession>
<reference evidence="5 6" key="1">
    <citation type="submission" date="2024-09" db="EMBL/GenBank/DDBJ databases">
        <authorList>
            <person name="Sun Q."/>
            <person name="Mori K."/>
        </authorList>
    </citation>
    <scope>NUCLEOTIDE SEQUENCE [LARGE SCALE GENOMIC DNA]</scope>
    <source>
        <strain evidence="5 6">CCM 7759</strain>
    </source>
</reference>
<evidence type="ECO:0000256" key="3">
    <source>
        <dbReference type="HAMAP-Rule" id="MF_00528"/>
    </source>
</evidence>
<dbReference type="Gene3D" id="3.90.950.10">
    <property type="match status" value="1"/>
</dbReference>
<name>A0ABV6DJ02_9BACL</name>
<comment type="caution">
    <text evidence="5">The sequence shown here is derived from an EMBL/GenBank/DDBJ whole genome shotgun (WGS) entry which is preliminary data.</text>
</comment>
<organism evidence="5 6">
    <name type="scientific">Paenibacillus chartarius</name>
    <dbReference type="NCBI Taxonomy" id="747481"/>
    <lineage>
        <taxon>Bacteria</taxon>
        <taxon>Bacillati</taxon>
        <taxon>Bacillota</taxon>
        <taxon>Bacilli</taxon>
        <taxon>Bacillales</taxon>
        <taxon>Paenibacillaceae</taxon>
        <taxon>Paenibacillus</taxon>
    </lineage>
</organism>
<dbReference type="PANTHER" id="PTHR43213">
    <property type="entry name" value="BIFUNCTIONAL DTTP/UTP PYROPHOSPHATASE/METHYLTRANSFERASE PROTEIN-RELATED"/>
    <property type="match status" value="1"/>
</dbReference>
<proteinExistence type="inferred from homology"/>
<evidence type="ECO:0000256" key="1">
    <source>
        <dbReference type="ARBA" id="ARBA00001968"/>
    </source>
</evidence>
<keyword evidence="4" id="KW-0812">Transmembrane</keyword>
<evidence type="ECO:0000313" key="5">
    <source>
        <dbReference type="EMBL" id="MFC0212602.1"/>
    </source>
</evidence>
<keyword evidence="3" id="KW-0546">Nucleotide metabolism</keyword>
<dbReference type="CDD" id="cd00555">
    <property type="entry name" value="Maf"/>
    <property type="match status" value="1"/>
</dbReference>
<evidence type="ECO:0000313" key="6">
    <source>
        <dbReference type="Proteomes" id="UP001589776"/>
    </source>
</evidence>
<feature type="transmembrane region" description="Helical" evidence="4">
    <location>
        <begin position="198"/>
        <end position="222"/>
    </location>
</feature>
<dbReference type="PANTHER" id="PTHR43213:SF5">
    <property type="entry name" value="BIFUNCTIONAL DTTP_UTP PYROPHOSPHATASE_METHYLTRANSFERASE PROTEIN-RELATED"/>
    <property type="match status" value="1"/>
</dbReference>
<keyword evidence="2 3" id="KW-0378">Hydrolase</keyword>
<feature type="active site" description="Proton acceptor" evidence="3">
    <location>
        <position position="77"/>
    </location>
</feature>
<dbReference type="Pfam" id="PF02545">
    <property type="entry name" value="Maf"/>
    <property type="match status" value="1"/>
</dbReference>
<dbReference type="InterPro" id="IPR003697">
    <property type="entry name" value="Maf-like"/>
</dbReference>
<protein>
    <recommendedName>
        <fullName evidence="3">dTTP/UTP pyrophosphatase</fullName>
        <shortName evidence="3">dTTPase/UTPase</shortName>
        <ecNumber evidence="3">3.6.1.9</ecNumber>
    </recommendedName>
    <alternativeName>
        <fullName evidence="3">Nucleoside triphosphate pyrophosphatase</fullName>
    </alternativeName>
    <alternativeName>
        <fullName evidence="3">Nucleotide pyrophosphatase</fullName>
        <shortName evidence="3">Nucleotide PPase</shortName>
    </alternativeName>
</protein>
<comment type="similarity">
    <text evidence="3">Belongs to the Maf family. YhdE subfamily.</text>
</comment>
<comment type="cofactor">
    <cofactor evidence="1 3">
        <name>a divalent metal cation</name>
        <dbReference type="ChEBI" id="CHEBI:60240"/>
    </cofactor>
</comment>
<comment type="function">
    <text evidence="3">Nucleoside triphosphate pyrophosphatase that hydrolyzes dTTP and UTP. May have a dual role in cell division arrest and in preventing the incorporation of modified nucleotides into cellular nucleic acids.</text>
</comment>
<dbReference type="EC" id="3.6.1.9" evidence="3"/>